<reference evidence="7 8" key="1">
    <citation type="submission" date="2024-01" db="EMBL/GenBank/DDBJ databases">
        <title>Genome assemblies of Stephania.</title>
        <authorList>
            <person name="Yang L."/>
        </authorList>
    </citation>
    <scope>NUCLEOTIDE SEQUENCE [LARGE SCALE GENOMIC DNA]</scope>
    <source>
        <strain evidence="7">JXDWG</strain>
        <tissue evidence="7">Leaf</tissue>
    </source>
</reference>
<dbReference type="InterPro" id="IPR000719">
    <property type="entry name" value="Prot_kinase_dom"/>
</dbReference>
<dbReference type="InterPro" id="IPR001245">
    <property type="entry name" value="Ser-Thr/Tyr_kinase_cat_dom"/>
</dbReference>
<evidence type="ECO:0000256" key="4">
    <source>
        <dbReference type="ARBA" id="ARBA00022777"/>
    </source>
</evidence>
<dbReference type="GO" id="GO:0005886">
    <property type="term" value="C:plasma membrane"/>
    <property type="evidence" value="ECO:0007669"/>
    <property type="project" value="TreeGrafter"/>
</dbReference>
<dbReference type="Pfam" id="PF07714">
    <property type="entry name" value="PK_Tyr_Ser-Thr"/>
    <property type="match status" value="1"/>
</dbReference>
<keyword evidence="1" id="KW-0723">Serine/threonine-protein kinase</keyword>
<comment type="caution">
    <text evidence="7">The sequence shown here is derived from an EMBL/GenBank/DDBJ whole genome shotgun (WGS) entry which is preliminary data.</text>
</comment>
<keyword evidence="3" id="KW-0547">Nucleotide-binding</keyword>
<evidence type="ECO:0000256" key="1">
    <source>
        <dbReference type="ARBA" id="ARBA00022527"/>
    </source>
</evidence>
<evidence type="ECO:0000313" key="7">
    <source>
        <dbReference type="EMBL" id="KAK9166920.1"/>
    </source>
</evidence>
<organism evidence="7 8">
    <name type="scientific">Stephania cephalantha</name>
    <dbReference type="NCBI Taxonomy" id="152367"/>
    <lineage>
        <taxon>Eukaryota</taxon>
        <taxon>Viridiplantae</taxon>
        <taxon>Streptophyta</taxon>
        <taxon>Embryophyta</taxon>
        <taxon>Tracheophyta</taxon>
        <taxon>Spermatophyta</taxon>
        <taxon>Magnoliopsida</taxon>
        <taxon>Ranunculales</taxon>
        <taxon>Menispermaceae</taxon>
        <taxon>Menispermoideae</taxon>
        <taxon>Cissampelideae</taxon>
        <taxon>Stephania</taxon>
    </lineage>
</organism>
<sequence length="68" mass="7430">MIKVATGDFSSANKLGEVGFGVVYKGVLVDGQEIAVKRLSVNSGQGSQEFKNEVVLLNKLQHRNLVRR</sequence>
<dbReference type="EMBL" id="JBBNAG010000001">
    <property type="protein sequence ID" value="KAK9166920.1"/>
    <property type="molecule type" value="Genomic_DNA"/>
</dbReference>
<dbReference type="SUPFAM" id="SSF56112">
    <property type="entry name" value="Protein kinase-like (PK-like)"/>
    <property type="match status" value="1"/>
</dbReference>
<protein>
    <recommendedName>
        <fullName evidence="6">Protein kinase domain-containing protein</fullName>
    </recommendedName>
</protein>
<dbReference type="PANTHER" id="PTHR27002">
    <property type="entry name" value="RECEPTOR-LIKE SERINE/THREONINE-PROTEIN KINASE SD1-8"/>
    <property type="match status" value="1"/>
</dbReference>
<dbReference type="PROSITE" id="PS50011">
    <property type="entry name" value="PROTEIN_KINASE_DOM"/>
    <property type="match status" value="1"/>
</dbReference>
<evidence type="ECO:0000259" key="6">
    <source>
        <dbReference type="PROSITE" id="PS50011"/>
    </source>
</evidence>
<dbReference type="GO" id="GO:0005524">
    <property type="term" value="F:ATP binding"/>
    <property type="evidence" value="ECO:0007669"/>
    <property type="project" value="UniProtKB-KW"/>
</dbReference>
<gene>
    <name evidence="7" type="ORF">Scep_002111</name>
</gene>
<dbReference type="AlphaFoldDB" id="A0AAP0LC22"/>
<evidence type="ECO:0000256" key="5">
    <source>
        <dbReference type="ARBA" id="ARBA00022840"/>
    </source>
</evidence>
<dbReference type="Gene3D" id="3.30.200.20">
    <property type="entry name" value="Phosphorylase Kinase, domain 1"/>
    <property type="match status" value="1"/>
</dbReference>
<dbReference type="Proteomes" id="UP001419268">
    <property type="component" value="Unassembled WGS sequence"/>
</dbReference>
<keyword evidence="4" id="KW-0418">Kinase</keyword>
<dbReference type="PANTHER" id="PTHR27002:SF1104">
    <property type="entry name" value="CYSTEINE-RICH RECEPTOR-LIKE PROTEIN KINASE 27-RELATED"/>
    <property type="match status" value="1"/>
</dbReference>
<dbReference type="InterPro" id="IPR011009">
    <property type="entry name" value="Kinase-like_dom_sf"/>
</dbReference>
<proteinExistence type="predicted"/>
<evidence type="ECO:0000256" key="2">
    <source>
        <dbReference type="ARBA" id="ARBA00022679"/>
    </source>
</evidence>
<evidence type="ECO:0000256" key="3">
    <source>
        <dbReference type="ARBA" id="ARBA00022741"/>
    </source>
</evidence>
<keyword evidence="2" id="KW-0808">Transferase</keyword>
<keyword evidence="8" id="KW-1185">Reference proteome</keyword>
<evidence type="ECO:0000313" key="8">
    <source>
        <dbReference type="Proteomes" id="UP001419268"/>
    </source>
</evidence>
<dbReference type="GO" id="GO:0004674">
    <property type="term" value="F:protein serine/threonine kinase activity"/>
    <property type="evidence" value="ECO:0007669"/>
    <property type="project" value="UniProtKB-KW"/>
</dbReference>
<feature type="domain" description="Protein kinase" evidence="6">
    <location>
        <begin position="9"/>
        <end position="68"/>
    </location>
</feature>
<name>A0AAP0LC22_9MAGN</name>
<accession>A0AAP0LC22</accession>
<keyword evidence="5" id="KW-0067">ATP-binding</keyword>